<evidence type="ECO:0000313" key="5">
    <source>
        <dbReference type="EMBL" id="OAA59668.1"/>
    </source>
</evidence>
<feature type="compositionally biased region" description="Basic and acidic residues" evidence="3">
    <location>
        <begin position="2453"/>
        <end position="2463"/>
    </location>
</feature>
<organism evidence="5 6">
    <name type="scientific">Niveomyces insectorum RCEF 264</name>
    <dbReference type="NCBI Taxonomy" id="1081102"/>
    <lineage>
        <taxon>Eukaryota</taxon>
        <taxon>Fungi</taxon>
        <taxon>Dikarya</taxon>
        <taxon>Ascomycota</taxon>
        <taxon>Pezizomycotina</taxon>
        <taxon>Sordariomycetes</taxon>
        <taxon>Hypocreomycetidae</taxon>
        <taxon>Hypocreales</taxon>
        <taxon>Cordycipitaceae</taxon>
        <taxon>Niveomyces</taxon>
    </lineage>
</organism>
<sequence>MNGDAGLVGCLVERLTTRLPHRTGTQGDNLLLDDVVAITRTTLVKVSTTSFLIVLDTLLSLLEELARPHHKIAAFHPSHVLLSELYVLALLAECCSSHWDAASAAAARADGVGHDDDDRPNRRKAAYPPPVALDGPLVRRVFETLKAFMNPLPENYMLSAKTLLDDQTFQTAVPFSPLGDSPKTPVSARSDDAINAPQVLDAHMSETEGHVKTIVEYVTASSWQPSLEYFRGVVYKIKTASSVQAPPPQSAATSEEERACLVVLRFVAFFWVNQQKLGQVIQEVSSGFLHFRKQFQNAIAVSTPLLIIRWIERYPHEFIDLHVLHLRVDGNPETLFDMMHTVVDNARRKALLYPLQTTLLFLIPDVFEVASNMREAKAGGVAKKVAFLESLRKLLRNRNEQAAYCLVSVLRAARHFDAESDAALISYAMDFQDEVRDAIFRKPSMGAEVAFLDQDLLTAAFVSLTHLNFDICVESLATSCLAPAAPQPFKIAVIQACSHFAKLDHPEAYEPLFCAASAFVQFQMRTMSSHLTNANSGAFILQQKSADQSAFTPVVCSILEFLDASPTTLFQGEPSEADERERFFQVNFEAFMACMVVSDESIRRLAIRVVPRLFTEDNVVRYKKTARLATQRFNTSFWKLTSLVLVAMCDKISPYRLETGLRTIHGYLESRLLLLKSVHELAELSEDVPERTACSTKLETLFLVSLSSADINTCQLVTSCIGLFLEECSIIDIAGTKGTVTLLRNEDVYREISSREFRFTGLVAFQRRVNGLLRKMRYPSSGILDAWEIAFDKWLHLSKDVSTMSPDILPERTVIEWRNYSGLLASLGGICTTDQTSTLEEPTISGLRWIDRLSSENSEEPLLSRFFRLSIQLLASENVRVRETMREVLSTEVSPTLYQALAKTLDAELEVLFTGDLEDSGRGLDSEVAFAEQAVSLLRALVERLESPSDLGVSSSVHLGALTLNFAKFLDTTPDTPNNLRVKIKTCQLCESVTRRKEHLNLRDDVRIRNQLLENIFGWIARPHSASGHFHGAAGAGRLDEAGRLQKDLDRACLKCLAELTYRLPLQPGDGQSDAGTSELKSHMFHTYFNRFLSLLNLEQELAKVEHASGNAPRDEATSSSELAITILSNLLSANLDVGLKRSLSIGYHDNVEIRTAFVRVLYNILMQGTEFSNLSDTAVSDKYDELVDVLTNDTALAIAMVAVCPGSEIDELTISLLNVFESRGLGFELLEAIIKLEVEETESESELLRRACVATKMLSVYAKWKGGSYLKSTLQKVVERLMLTAKDLDLELDPARVKSQDELKKNALQLQIVAKVFIDDICASSSKTPPAFRRICNIISSAVTLRFPEAKYTAVGAFIFLRFFCPAIVAPEAEGLVTTPPSKEMRRGLLLIAKIVQNLANNVLFGAKEPYMYPLNQFLSQNIYDVTTFLRKISVVPETIERPKKSESTDFGAAVSLHRFLYDHWDQIRQRLLSQERREHVRSPGEGPRTRSPILDPLKNLITSLGPPPLAVTWNRPQITINSPPAYSRFQNFMLRNAFRSTESFVTARAVYDGGESKDGLSMICIILRNIDAESIDYDTLIYCYLKIASRLWHKPFGLFIDATCYGGQNEPQDELFQKLELLTPTELSRQLSRVYVYNMNSAFRKCFRRILRTVAKNEGGVFHPANVEYHLISNMQDLQADFHLSQLHLPKDTMSVVADTRYVFQTTTRLSRSRGKIDVIIKVGSQFVQITTTKKQEIHQGFGLSAIFNDIFRLGDIDQAPISIQTEDDSAFGLRADNGRIVMYFTSPKKQDILQTMRAAKAKYNKDSRSLKTYERLVRPQDVPGTLLNLSLANLSSADHTLRLSSYNLLGALCRAFKFSSASRLLCVKGKEHTHTHASSFMRSFCVVKTVGQRNSMLTESIATTDISVPLDPSRFVVSISKKLAETEPQLTVDFLNEFFVGWDSFADEQKPLSLAYMAPWLPGLRTALLATETESDKARDKIAVVFRKLIDVAVSDPSLSFVLEQTVWPVIYRDEMLLDILLEEIVKVGLSIGIHDEQADNLTSIVTSIGTITLRGKIISRVRKALNRSSLRPTKHLAENAVWAEICVLLQFCVSLSFDSGVQSQLYLPEVFHIVTMLANMGDPEVRFLVHRLLVNSIHAACTSFALDEARLGKLRGALESMSEGRNELFSSHAANAAAAAAFGRDGGSMSTGQEAGGPALAATESLAAQLFEMCAVAAPSVEVANAWRARWMSLVASTAFQNNPAIQPRAFAVMGCLAREEVDDDLLYQVLVALRTSIGRFSDDNNSDMLVAIVTSLSKMMAKLPSASRYGYQLFWLAMSLLRLVPASLFNCTALFLESVLTNISTAGEMRGERMVPFLLQGRAPLEDAALALDEAYGIRFTGENFHFAACACLVRGLTDTMTKATALRVLATFLELTSWTAGSSKEEGQGQGQGQGEGEGGGEEEEKGQEQGPEHGRAVDLSSSPYMALILARVGTAEELKDSLWHVGVGGADLPDLSRVHALQNVAVMKEKDLLLNTAMELVDFQELEDAIQHRTLVWLNQLAAEKPNVILHLCAPIASILDEVLLHCQNSSTLEAAHELLQTLSSNAKFAQVLDSTDLLKASLDDLGFGGLWRSCTFNHPPHEQDARCYSLTERLIELIII</sequence>
<dbReference type="Pfam" id="PF21877">
    <property type="entry name" value="PH_NF1"/>
    <property type="match status" value="1"/>
</dbReference>
<dbReference type="PANTHER" id="PTHR10194">
    <property type="entry name" value="RAS GTPASE-ACTIVATING PROTEINS"/>
    <property type="match status" value="1"/>
</dbReference>
<dbReference type="InterPro" id="IPR001251">
    <property type="entry name" value="CRAL-TRIO_dom"/>
</dbReference>
<feature type="compositionally biased region" description="Gly residues" evidence="3">
    <location>
        <begin position="2434"/>
        <end position="2444"/>
    </location>
</feature>
<keyword evidence="6" id="KW-1185">Reference proteome</keyword>
<dbReference type="Gene3D" id="1.10.506.10">
    <property type="entry name" value="GTPase Activation - p120gap, domain 1"/>
    <property type="match status" value="2"/>
</dbReference>
<dbReference type="Pfam" id="PF00616">
    <property type="entry name" value="RasGAP"/>
    <property type="match status" value="1"/>
</dbReference>
<dbReference type="OrthoDB" id="28245at2759"/>
<feature type="domain" description="Ras-GAP" evidence="4">
    <location>
        <begin position="1209"/>
        <end position="1402"/>
    </location>
</feature>
<gene>
    <name evidence="5" type="ORF">SPI_05866</name>
</gene>
<keyword evidence="2" id="KW-0597">Phosphoprotein</keyword>
<accession>A0A167SJ31</accession>
<evidence type="ECO:0000256" key="3">
    <source>
        <dbReference type="SAM" id="MobiDB-lite"/>
    </source>
</evidence>
<dbReference type="PROSITE" id="PS00509">
    <property type="entry name" value="RAS_GTPASE_ACTIV_1"/>
    <property type="match status" value="1"/>
</dbReference>
<dbReference type="PROSITE" id="PS50018">
    <property type="entry name" value="RAS_GTPASE_ACTIV_2"/>
    <property type="match status" value="1"/>
</dbReference>
<dbReference type="Gene3D" id="2.30.29.30">
    <property type="entry name" value="Pleckstrin-homology domain (PH domain)/Phosphotyrosine-binding domain (PTB)"/>
    <property type="match status" value="1"/>
</dbReference>
<name>A0A167SJ31_9HYPO</name>
<dbReference type="InterPro" id="IPR016024">
    <property type="entry name" value="ARM-type_fold"/>
</dbReference>
<dbReference type="SMART" id="SM00323">
    <property type="entry name" value="RasGAP"/>
    <property type="match status" value="1"/>
</dbReference>
<dbReference type="SUPFAM" id="SSF48371">
    <property type="entry name" value="ARM repeat"/>
    <property type="match status" value="2"/>
</dbReference>
<dbReference type="CDD" id="cd05392">
    <property type="entry name" value="RasGAP_Neurofibromin_like"/>
    <property type="match status" value="1"/>
</dbReference>
<dbReference type="Pfam" id="PF13716">
    <property type="entry name" value="CRAL_TRIO_2"/>
    <property type="match status" value="1"/>
</dbReference>
<protein>
    <submittedName>
        <fullName evidence="5">GTPase-activator protein for Ras-like GTPase</fullName>
    </submittedName>
</protein>
<reference evidence="5 6" key="1">
    <citation type="journal article" date="2016" name="Genome Biol. Evol.">
        <title>Divergent and convergent evolution of fungal pathogenicity.</title>
        <authorList>
            <person name="Shang Y."/>
            <person name="Xiao G."/>
            <person name="Zheng P."/>
            <person name="Cen K."/>
            <person name="Zhan S."/>
            <person name="Wang C."/>
        </authorList>
    </citation>
    <scope>NUCLEOTIDE SEQUENCE [LARGE SCALE GENOMIC DNA]</scope>
    <source>
        <strain evidence="5 6">RCEF 264</strain>
    </source>
</reference>
<dbReference type="InterPro" id="IPR039360">
    <property type="entry name" value="Ras_GTPase"/>
</dbReference>
<dbReference type="SUPFAM" id="SSF48350">
    <property type="entry name" value="GTPase activation domain, GAP"/>
    <property type="match status" value="1"/>
</dbReference>
<dbReference type="Gene3D" id="3.40.525.10">
    <property type="entry name" value="CRAL-TRIO lipid binding domain"/>
    <property type="match status" value="1"/>
</dbReference>
<comment type="caution">
    <text evidence="5">The sequence shown here is derived from an EMBL/GenBank/DDBJ whole genome shotgun (WGS) entry which is preliminary data.</text>
</comment>
<dbReference type="InterPro" id="IPR023152">
    <property type="entry name" value="RasGAP_CS"/>
</dbReference>
<proteinExistence type="predicted"/>
<evidence type="ECO:0000313" key="6">
    <source>
        <dbReference type="Proteomes" id="UP000076874"/>
    </source>
</evidence>
<dbReference type="InterPro" id="IPR008936">
    <property type="entry name" value="Rho_GTPase_activation_prot"/>
</dbReference>
<dbReference type="GO" id="GO:0007165">
    <property type="term" value="P:signal transduction"/>
    <property type="evidence" value="ECO:0007669"/>
    <property type="project" value="UniProtKB-ARBA"/>
</dbReference>
<feature type="region of interest" description="Disordered" evidence="3">
    <location>
        <begin position="2426"/>
        <end position="2464"/>
    </location>
</feature>
<evidence type="ECO:0000256" key="2">
    <source>
        <dbReference type="ARBA" id="ARBA00022553"/>
    </source>
</evidence>
<dbReference type="Proteomes" id="UP000076874">
    <property type="component" value="Unassembled WGS sequence"/>
</dbReference>
<evidence type="ECO:0000256" key="1">
    <source>
        <dbReference type="ARBA" id="ARBA00022468"/>
    </source>
</evidence>
<dbReference type="InterPro" id="IPR001936">
    <property type="entry name" value="RasGAP_dom"/>
</dbReference>
<dbReference type="EMBL" id="AZHD01000010">
    <property type="protein sequence ID" value="OAA59668.1"/>
    <property type="molecule type" value="Genomic_DNA"/>
</dbReference>
<dbReference type="STRING" id="1081102.A0A167SJ31"/>
<dbReference type="GO" id="GO:0005096">
    <property type="term" value="F:GTPase activator activity"/>
    <property type="evidence" value="ECO:0007669"/>
    <property type="project" value="UniProtKB-KW"/>
</dbReference>
<dbReference type="PANTHER" id="PTHR10194:SF142">
    <property type="entry name" value="NEUROFIBROMIN"/>
    <property type="match status" value="1"/>
</dbReference>
<dbReference type="InterPro" id="IPR036865">
    <property type="entry name" value="CRAL-TRIO_dom_sf"/>
</dbReference>
<dbReference type="InterPro" id="IPR011993">
    <property type="entry name" value="PH-like_dom_sf"/>
</dbReference>
<dbReference type="InterPro" id="IPR054071">
    <property type="entry name" value="PH_NF1"/>
</dbReference>
<evidence type="ECO:0000259" key="4">
    <source>
        <dbReference type="PROSITE" id="PS50018"/>
    </source>
</evidence>
<keyword evidence="1" id="KW-0343">GTPase activation</keyword>